<dbReference type="Gene3D" id="2.30.280.10">
    <property type="entry name" value="SRA-YDG"/>
    <property type="match status" value="1"/>
</dbReference>
<dbReference type="SUPFAM" id="SSF88697">
    <property type="entry name" value="PUA domain-like"/>
    <property type="match status" value="1"/>
</dbReference>
<keyword evidence="4" id="KW-0175">Coiled coil</keyword>
<evidence type="ECO:0000256" key="5">
    <source>
        <dbReference type="SAM" id="MobiDB-lite"/>
    </source>
</evidence>
<feature type="domain" description="YDG" evidence="7">
    <location>
        <begin position="493"/>
        <end position="619"/>
    </location>
</feature>
<dbReference type="PANTHER" id="PTHR37543">
    <property type="entry name" value="CCCH ZINC FINGER DNA BINDING PROTEIN (AFU_ORTHOLOGUE AFUA_5G12760)"/>
    <property type="match status" value="1"/>
</dbReference>
<dbReference type="Proteomes" id="UP001175227">
    <property type="component" value="Unassembled WGS sequence"/>
</dbReference>
<dbReference type="SMART" id="SM00466">
    <property type="entry name" value="SRA"/>
    <property type="match status" value="1"/>
</dbReference>
<proteinExistence type="predicted"/>
<dbReference type="Pfam" id="PF02182">
    <property type="entry name" value="SAD_SRA"/>
    <property type="match status" value="1"/>
</dbReference>
<dbReference type="PROSITE" id="PS50103">
    <property type="entry name" value="ZF_C3H1"/>
    <property type="match status" value="1"/>
</dbReference>
<keyword evidence="3" id="KW-0863">Zinc-finger</keyword>
<evidence type="ECO:0008006" key="10">
    <source>
        <dbReference type="Google" id="ProtNLM"/>
    </source>
</evidence>
<dbReference type="GO" id="GO:0008270">
    <property type="term" value="F:zinc ion binding"/>
    <property type="evidence" value="ECO:0007669"/>
    <property type="project" value="UniProtKB-KW"/>
</dbReference>
<dbReference type="Pfam" id="PF25540">
    <property type="entry name" value="DUF7923"/>
    <property type="match status" value="1"/>
</dbReference>
<feature type="domain" description="C3H1-type" evidence="6">
    <location>
        <begin position="305"/>
        <end position="332"/>
    </location>
</feature>
<feature type="region of interest" description="Disordered" evidence="5">
    <location>
        <begin position="391"/>
        <end position="456"/>
    </location>
</feature>
<dbReference type="EMBL" id="JAUEPR010000014">
    <property type="protein sequence ID" value="KAK0478472.1"/>
    <property type="molecule type" value="Genomic_DNA"/>
</dbReference>
<feature type="region of interest" description="Disordered" evidence="5">
    <location>
        <begin position="468"/>
        <end position="490"/>
    </location>
</feature>
<feature type="compositionally biased region" description="Basic residues" evidence="5">
    <location>
        <begin position="393"/>
        <end position="408"/>
    </location>
</feature>
<dbReference type="InterPro" id="IPR057683">
    <property type="entry name" value="DUF7923"/>
</dbReference>
<dbReference type="AlphaFoldDB" id="A0AA39P6H4"/>
<keyword evidence="3" id="KW-0862">Zinc</keyword>
<evidence type="ECO:0000256" key="2">
    <source>
        <dbReference type="PROSITE-ProRule" id="PRU00358"/>
    </source>
</evidence>
<evidence type="ECO:0000256" key="4">
    <source>
        <dbReference type="SAM" id="Coils"/>
    </source>
</evidence>
<dbReference type="InterPro" id="IPR000571">
    <property type="entry name" value="Znf_CCCH"/>
</dbReference>
<dbReference type="GO" id="GO:0005634">
    <property type="term" value="C:nucleus"/>
    <property type="evidence" value="ECO:0007669"/>
    <property type="project" value="UniProtKB-SubCell"/>
</dbReference>
<comment type="subcellular location">
    <subcellularLocation>
        <location evidence="2">Nucleus</location>
    </subcellularLocation>
</comment>
<evidence type="ECO:0000259" key="6">
    <source>
        <dbReference type="PROSITE" id="PS50103"/>
    </source>
</evidence>
<dbReference type="InterPro" id="IPR036987">
    <property type="entry name" value="SRA-YDG_sf"/>
</dbReference>
<feature type="zinc finger region" description="C3H1-type" evidence="3">
    <location>
        <begin position="305"/>
        <end position="332"/>
    </location>
</feature>
<accession>A0AA39P6H4</accession>
<comment type="caution">
    <text evidence="8">The sequence shown here is derived from an EMBL/GenBank/DDBJ whole genome shotgun (WGS) entry which is preliminary data.</text>
</comment>
<keyword evidence="1 2" id="KW-0539">Nucleus</keyword>
<feature type="coiled-coil region" evidence="4">
    <location>
        <begin position="2"/>
        <end position="57"/>
    </location>
</feature>
<evidence type="ECO:0000256" key="3">
    <source>
        <dbReference type="PROSITE-ProRule" id="PRU00723"/>
    </source>
</evidence>
<feature type="non-terminal residue" evidence="8">
    <location>
        <position position="1"/>
    </location>
</feature>
<evidence type="ECO:0000259" key="7">
    <source>
        <dbReference type="PROSITE" id="PS51015"/>
    </source>
</evidence>
<dbReference type="InterPro" id="IPR015947">
    <property type="entry name" value="PUA-like_sf"/>
</dbReference>
<dbReference type="PROSITE" id="PS51015">
    <property type="entry name" value="YDG"/>
    <property type="match status" value="1"/>
</dbReference>
<dbReference type="InterPro" id="IPR003105">
    <property type="entry name" value="SRA_YDG"/>
</dbReference>
<evidence type="ECO:0000313" key="8">
    <source>
        <dbReference type="EMBL" id="KAK0478472.1"/>
    </source>
</evidence>
<evidence type="ECO:0000256" key="1">
    <source>
        <dbReference type="ARBA" id="ARBA00023242"/>
    </source>
</evidence>
<gene>
    <name evidence="8" type="ORF">IW261DRAFT_1337695</name>
</gene>
<dbReference type="PANTHER" id="PTHR37543:SF1">
    <property type="entry name" value="CCCH ZINC FINGER DNA BINDING PROTEIN (AFU_ORTHOLOGUE AFUA_5G12760)"/>
    <property type="match status" value="1"/>
</dbReference>
<name>A0AA39P6H4_9AGAR</name>
<feature type="compositionally biased region" description="Basic and acidic residues" evidence="5">
    <location>
        <begin position="446"/>
        <end position="456"/>
    </location>
</feature>
<organism evidence="8 9">
    <name type="scientific">Armillaria novae-zelandiae</name>
    <dbReference type="NCBI Taxonomy" id="153914"/>
    <lineage>
        <taxon>Eukaryota</taxon>
        <taxon>Fungi</taxon>
        <taxon>Dikarya</taxon>
        <taxon>Basidiomycota</taxon>
        <taxon>Agaricomycotina</taxon>
        <taxon>Agaricomycetes</taxon>
        <taxon>Agaricomycetidae</taxon>
        <taxon>Agaricales</taxon>
        <taxon>Marasmiineae</taxon>
        <taxon>Physalacriaceae</taxon>
        <taxon>Armillaria</taxon>
    </lineage>
</organism>
<keyword evidence="9" id="KW-1185">Reference proteome</keyword>
<evidence type="ECO:0000313" key="9">
    <source>
        <dbReference type="Proteomes" id="UP001175227"/>
    </source>
</evidence>
<sequence length="619" mass="68151">LFSETVVENEQFRSRVQELEREVAVWKQGYVNAESQTDSLQKEVVHLQQMIQSIKEDNPLILALVDGDGNIFTDELFRQGQAGGRNAAMMLTKGLTDHTATVGPRMSARARVWLTVYCNKQGLSDTLITNDVCTLEQFEAFFLGFNQAAPLFSIIDVGTGKEAADTKIKEHLRLFTRFPQTFLVYFGGSHDNGYTSTLASLQNEGLLDKIVLLRGYRELAVELQHLQLPVVEVGGVFRSTKLPGHARHGSQKVVTYVNTSESNTNVAKATKPPKYLNPKLVRIININPITVPHSMKFFSEQPLNKHTPPPCTFYYLGACRQGPKCTYGHDYTLTEKNLAEMRAISKKFPCVNLNKGKVCFAGDNCISGHFCPRGKTCSFFKEGKCKFVGSKSEKKRKKPKTVSKKRKASPLANDDEQSNKVAKLDGEADVPPSETGVRRSARNRGKAVDYKSEKTGDSPVPIAFRAGIRTSGNEGPLGSGDGARRKHDPKVYGSIPGIEVGTWWETRQACSIDAIHAPWVGGISASKDGAYSVALSGGYDDDVDLGYAFTYTGSGGRDLKGTAAQPKNLRTAAQSSDQTFENSFNKALKRSSENKKPIRVIRGYKLRSPYAPSEGHVSF</sequence>
<keyword evidence="3" id="KW-0479">Metal-binding</keyword>
<reference evidence="8" key="1">
    <citation type="submission" date="2023-06" db="EMBL/GenBank/DDBJ databases">
        <authorList>
            <consortium name="Lawrence Berkeley National Laboratory"/>
            <person name="Ahrendt S."/>
            <person name="Sahu N."/>
            <person name="Indic B."/>
            <person name="Wong-Bajracharya J."/>
            <person name="Merenyi Z."/>
            <person name="Ke H.-M."/>
            <person name="Monk M."/>
            <person name="Kocsube S."/>
            <person name="Drula E."/>
            <person name="Lipzen A."/>
            <person name="Balint B."/>
            <person name="Henrissat B."/>
            <person name="Andreopoulos B."/>
            <person name="Martin F.M."/>
            <person name="Harder C.B."/>
            <person name="Rigling D."/>
            <person name="Ford K.L."/>
            <person name="Foster G.D."/>
            <person name="Pangilinan J."/>
            <person name="Papanicolaou A."/>
            <person name="Barry K."/>
            <person name="LaButti K."/>
            <person name="Viragh M."/>
            <person name="Koriabine M."/>
            <person name="Yan M."/>
            <person name="Riley R."/>
            <person name="Champramary S."/>
            <person name="Plett K.L."/>
            <person name="Tsai I.J."/>
            <person name="Slot J."/>
            <person name="Sipos G."/>
            <person name="Plett J."/>
            <person name="Nagy L.G."/>
            <person name="Grigoriev I.V."/>
        </authorList>
    </citation>
    <scope>NUCLEOTIDE SEQUENCE</scope>
    <source>
        <strain evidence="8">ICMP 16352</strain>
    </source>
</reference>
<protein>
    <recommendedName>
        <fullName evidence="10">C3H1-type domain-containing protein</fullName>
    </recommendedName>
</protein>